<keyword evidence="5" id="KW-1185">Reference proteome</keyword>
<keyword evidence="2" id="KW-0812">Transmembrane</keyword>
<evidence type="ECO:0000256" key="1">
    <source>
        <dbReference type="SAM" id="MobiDB-lite"/>
    </source>
</evidence>
<dbReference type="Gene3D" id="3.30.720.210">
    <property type="match status" value="1"/>
</dbReference>
<dbReference type="PANTHER" id="PTHR23076">
    <property type="entry name" value="METALLOPROTEASE M41 FTSH"/>
    <property type="match status" value="1"/>
</dbReference>
<organism evidence="4 5">
    <name type="scientific">Cymbomonas tetramitiformis</name>
    <dbReference type="NCBI Taxonomy" id="36881"/>
    <lineage>
        <taxon>Eukaryota</taxon>
        <taxon>Viridiplantae</taxon>
        <taxon>Chlorophyta</taxon>
        <taxon>Pyramimonadophyceae</taxon>
        <taxon>Pyramimonadales</taxon>
        <taxon>Pyramimonadaceae</taxon>
        <taxon>Cymbomonas</taxon>
    </lineage>
</organism>
<dbReference type="Pfam" id="PF00004">
    <property type="entry name" value="AAA"/>
    <property type="match status" value="1"/>
</dbReference>
<feature type="domain" description="ATPase AAA-type core" evidence="3">
    <location>
        <begin position="345"/>
        <end position="377"/>
    </location>
</feature>
<dbReference type="GO" id="GO:0005524">
    <property type="term" value="F:ATP binding"/>
    <property type="evidence" value="ECO:0007669"/>
    <property type="project" value="InterPro"/>
</dbReference>
<feature type="region of interest" description="Disordered" evidence="1">
    <location>
        <begin position="83"/>
        <end position="127"/>
    </location>
</feature>
<keyword evidence="2" id="KW-0472">Membrane</keyword>
<protein>
    <recommendedName>
        <fullName evidence="3">ATPase AAA-type core domain-containing protein</fullName>
    </recommendedName>
</protein>
<comment type="caution">
    <text evidence="4">The sequence shown here is derived from an EMBL/GenBank/DDBJ whole genome shotgun (WGS) entry which is preliminary data.</text>
</comment>
<dbReference type="GO" id="GO:0016887">
    <property type="term" value="F:ATP hydrolysis activity"/>
    <property type="evidence" value="ECO:0007669"/>
    <property type="project" value="InterPro"/>
</dbReference>
<gene>
    <name evidence="4" type="ORF">CYMTET_31471</name>
</gene>
<evidence type="ECO:0000256" key="2">
    <source>
        <dbReference type="SAM" id="Phobius"/>
    </source>
</evidence>
<dbReference type="EMBL" id="LGRX02018661">
    <property type="protein sequence ID" value="KAK3259533.1"/>
    <property type="molecule type" value="Genomic_DNA"/>
</dbReference>
<evidence type="ECO:0000313" key="4">
    <source>
        <dbReference type="EMBL" id="KAK3259533.1"/>
    </source>
</evidence>
<dbReference type="AlphaFoldDB" id="A0AAE0KSY0"/>
<keyword evidence="2" id="KW-1133">Transmembrane helix</keyword>
<dbReference type="Gene3D" id="3.40.50.300">
    <property type="entry name" value="P-loop containing nucleotide triphosphate hydrolases"/>
    <property type="match status" value="1"/>
</dbReference>
<dbReference type="GO" id="GO:0009535">
    <property type="term" value="C:chloroplast thylakoid membrane"/>
    <property type="evidence" value="ECO:0007669"/>
    <property type="project" value="TreeGrafter"/>
</dbReference>
<dbReference type="SUPFAM" id="SSF52540">
    <property type="entry name" value="P-loop containing nucleoside triphosphate hydrolases"/>
    <property type="match status" value="1"/>
</dbReference>
<dbReference type="GO" id="GO:0004176">
    <property type="term" value="F:ATP-dependent peptidase activity"/>
    <property type="evidence" value="ECO:0007669"/>
    <property type="project" value="TreeGrafter"/>
</dbReference>
<sequence length="463" mass="51025">MLALLPTFQRLTPACRSPGFTYGERSRSALPVNCRRQRSVKQIRIPCTNLRKRVAAQNFVLGAHGNSRSRSLQRNPSVDFRGRQVYVRATDENRSGDEDNPEKDEASNTSSPENKAPVRKREPRPQKPTQFWSWLTSVLHPATLLRFVLQLLLLLGISRMLGIGMTGRSAANPPPKIIQVPYSEFIRKVQHNEVSNVIIDNGAISWDPHPRLINKRSAESEPQKAYSTIRPGDMTTPYEVMLSNGVQFGSPDRRAGGRFMTFLLTLLYISVLVGMLGRLPMLRPPQRGAGRQRGGRRGGDLTQPAVKFEDVAGVDEAKAELEEIVEYLRNPDRFTALGARPPTGVLLVGAPGTGKTLLAKAVAGEADVPFIRFDVSSSQFVMLFVLCLAASQPPVPLGMMFEVPHVPWDLFPGEKLKPACVNVDSLLEELPAVPHRLGWPISVRSSTLGIDWAPGRAGFGCCA</sequence>
<evidence type="ECO:0000313" key="5">
    <source>
        <dbReference type="Proteomes" id="UP001190700"/>
    </source>
</evidence>
<dbReference type="GO" id="GO:0006508">
    <property type="term" value="P:proteolysis"/>
    <property type="evidence" value="ECO:0007669"/>
    <property type="project" value="TreeGrafter"/>
</dbReference>
<name>A0AAE0KSY0_9CHLO</name>
<feature type="region of interest" description="Disordered" evidence="1">
    <location>
        <begin position="283"/>
        <end position="302"/>
    </location>
</feature>
<dbReference type="Proteomes" id="UP001190700">
    <property type="component" value="Unassembled WGS sequence"/>
</dbReference>
<dbReference type="InterPro" id="IPR027417">
    <property type="entry name" value="P-loop_NTPase"/>
</dbReference>
<dbReference type="InterPro" id="IPR003959">
    <property type="entry name" value="ATPase_AAA_core"/>
</dbReference>
<reference evidence="4 5" key="1">
    <citation type="journal article" date="2015" name="Genome Biol. Evol.">
        <title>Comparative Genomics of a Bacterivorous Green Alga Reveals Evolutionary Causalities and Consequences of Phago-Mixotrophic Mode of Nutrition.</title>
        <authorList>
            <person name="Burns J.A."/>
            <person name="Paasch A."/>
            <person name="Narechania A."/>
            <person name="Kim E."/>
        </authorList>
    </citation>
    <scope>NUCLEOTIDE SEQUENCE [LARGE SCALE GENOMIC DNA]</scope>
    <source>
        <strain evidence="4 5">PLY_AMNH</strain>
    </source>
</reference>
<proteinExistence type="predicted"/>
<accession>A0AAE0KSY0</accession>
<dbReference type="PANTHER" id="PTHR23076:SF49">
    <property type="entry name" value="ATP-DEPENDENT ZINC METALLOPROTEASE FTSH 7, CHLOROPLASTIC"/>
    <property type="match status" value="1"/>
</dbReference>
<feature type="transmembrane region" description="Helical" evidence="2">
    <location>
        <begin position="259"/>
        <end position="277"/>
    </location>
</feature>
<evidence type="ECO:0000259" key="3">
    <source>
        <dbReference type="Pfam" id="PF00004"/>
    </source>
</evidence>